<keyword evidence="3" id="KW-0418">Kinase</keyword>
<evidence type="ECO:0000256" key="1">
    <source>
        <dbReference type="SAM" id="Phobius"/>
    </source>
</evidence>
<dbReference type="InterPro" id="IPR036890">
    <property type="entry name" value="HATPase_C_sf"/>
</dbReference>
<feature type="transmembrane region" description="Helical" evidence="1">
    <location>
        <begin position="12"/>
        <end position="31"/>
    </location>
</feature>
<dbReference type="InterPro" id="IPR010559">
    <property type="entry name" value="Sig_transdc_His_kin_internal"/>
</dbReference>
<dbReference type="PANTHER" id="PTHR34220">
    <property type="entry name" value="SENSOR HISTIDINE KINASE YPDA"/>
    <property type="match status" value="1"/>
</dbReference>
<dbReference type="STRING" id="688867.SAMN05660236_4016"/>
<feature type="transmembrane region" description="Helical" evidence="1">
    <location>
        <begin position="75"/>
        <end position="92"/>
    </location>
</feature>
<dbReference type="RefSeq" id="WP_079688583.1">
    <property type="nucleotide sequence ID" value="NZ_FUZU01000003.1"/>
</dbReference>
<evidence type="ECO:0000313" key="4">
    <source>
        <dbReference type="Proteomes" id="UP000190961"/>
    </source>
</evidence>
<dbReference type="AlphaFoldDB" id="A0A1T5M0N7"/>
<dbReference type="InterPro" id="IPR050640">
    <property type="entry name" value="Bact_2-comp_sensor_kinase"/>
</dbReference>
<organism evidence="3 4">
    <name type="scientific">Ohtaekwangia koreensis</name>
    <dbReference type="NCBI Taxonomy" id="688867"/>
    <lineage>
        <taxon>Bacteria</taxon>
        <taxon>Pseudomonadati</taxon>
        <taxon>Bacteroidota</taxon>
        <taxon>Cytophagia</taxon>
        <taxon>Cytophagales</taxon>
        <taxon>Fulvivirgaceae</taxon>
        <taxon>Ohtaekwangia</taxon>
    </lineage>
</organism>
<sequence length="343" mass="40551">MFELKDRKNQRYLTLMLHILVWGIVVNLPLLSTDHAPANITEYFRGWIPPTASALIFYINYFYFIPRFLFLKKTWQFVVINIVLYTVVIFLLEEIRTHVVPPIRQEHVPKENEIIIRFIISFAMITGVSVAVRSTGEWFRSEDSRKELEREHLKSELLNLKNQLNPHFFFNTLNTIYGLIIQNQEVAQDAVHRLSKLMRYHLYDSNERYVPLRKELEFMVNYIDLMKLRLTPNVIVQYKFPESTHDIMVAPLLFIPLIENSFKHGINLNKPSEITMTMAIVQQKQIVFYIRNSFFPKRENDQSGSGIGLDNLKKRLNLLYPDSHTIVIHQDDVYFDCTLTIQV</sequence>
<name>A0A1T5M0N7_9BACT</name>
<keyword evidence="3" id="KW-0808">Transferase</keyword>
<keyword evidence="1" id="KW-0472">Membrane</keyword>
<protein>
    <submittedName>
        <fullName evidence="3">Histidine kinase</fullName>
    </submittedName>
</protein>
<dbReference type="SUPFAM" id="SSF55874">
    <property type="entry name" value="ATPase domain of HSP90 chaperone/DNA topoisomerase II/histidine kinase"/>
    <property type="match status" value="1"/>
</dbReference>
<reference evidence="3 4" key="1">
    <citation type="submission" date="2017-02" db="EMBL/GenBank/DDBJ databases">
        <authorList>
            <person name="Peterson S.W."/>
        </authorList>
    </citation>
    <scope>NUCLEOTIDE SEQUENCE [LARGE SCALE GENOMIC DNA]</scope>
    <source>
        <strain evidence="3 4">DSM 25262</strain>
    </source>
</reference>
<feature type="domain" description="Signal transduction histidine kinase internal region" evidence="2">
    <location>
        <begin position="156"/>
        <end position="231"/>
    </location>
</feature>
<proteinExistence type="predicted"/>
<evidence type="ECO:0000259" key="2">
    <source>
        <dbReference type="Pfam" id="PF06580"/>
    </source>
</evidence>
<dbReference type="OrthoDB" id="9792992at2"/>
<dbReference type="EMBL" id="FUZU01000003">
    <property type="protein sequence ID" value="SKC81776.1"/>
    <property type="molecule type" value="Genomic_DNA"/>
</dbReference>
<keyword evidence="4" id="KW-1185">Reference proteome</keyword>
<keyword evidence="1" id="KW-0812">Transmembrane</keyword>
<dbReference type="GO" id="GO:0000155">
    <property type="term" value="F:phosphorelay sensor kinase activity"/>
    <property type="evidence" value="ECO:0007669"/>
    <property type="project" value="InterPro"/>
</dbReference>
<gene>
    <name evidence="3" type="ORF">SAMN05660236_4016</name>
</gene>
<accession>A0A1T5M0N7</accession>
<dbReference type="GO" id="GO:0016020">
    <property type="term" value="C:membrane"/>
    <property type="evidence" value="ECO:0007669"/>
    <property type="project" value="InterPro"/>
</dbReference>
<keyword evidence="1" id="KW-1133">Transmembrane helix</keyword>
<feature type="transmembrane region" description="Helical" evidence="1">
    <location>
        <begin position="43"/>
        <end position="63"/>
    </location>
</feature>
<dbReference type="PANTHER" id="PTHR34220:SF7">
    <property type="entry name" value="SENSOR HISTIDINE KINASE YPDA"/>
    <property type="match status" value="1"/>
</dbReference>
<feature type="transmembrane region" description="Helical" evidence="1">
    <location>
        <begin position="114"/>
        <end position="132"/>
    </location>
</feature>
<dbReference type="Pfam" id="PF06580">
    <property type="entry name" value="His_kinase"/>
    <property type="match status" value="1"/>
</dbReference>
<evidence type="ECO:0000313" key="3">
    <source>
        <dbReference type="EMBL" id="SKC81776.1"/>
    </source>
</evidence>
<dbReference type="Proteomes" id="UP000190961">
    <property type="component" value="Unassembled WGS sequence"/>
</dbReference>